<dbReference type="AlphaFoldDB" id="A0A8J4E802"/>
<evidence type="ECO:0000313" key="1">
    <source>
        <dbReference type="EMBL" id="GIJ62307.1"/>
    </source>
</evidence>
<dbReference type="SUPFAM" id="SSF53067">
    <property type="entry name" value="Actin-like ATPase domain"/>
    <property type="match status" value="2"/>
</dbReference>
<dbReference type="Gene3D" id="3.30.420.40">
    <property type="match status" value="3"/>
</dbReference>
<organism evidence="1 2">
    <name type="scientific">Virgisporangium aurantiacum</name>
    <dbReference type="NCBI Taxonomy" id="175570"/>
    <lineage>
        <taxon>Bacteria</taxon>
        <taxon>Bacillati</taxon>
        <taxon>Actinomycetota</taxon>
        <taxon>Actinomycetes</taxon>
        <taxon>Micromonosporales</taxon>
        <taxon>Micromonosporaceae</taxon>
        <taxon>Virgisporangium</taxon>
    </lineage>
</organism>
<dbReference type="RefSeq" id="WP_204007873.1">
    <property type="nucleotide sequence ID" value="NZ_BOPG01000077.1"/>
</dbReference>
<proteinExistence type="predicted"/>
<dbReference type="InterPro" id="IPR011044">
    <property type="entry name" value="Quino_amine_DH_bsu"/>
</dbReference>
<sequence>MSQAILVVDCGTFATAAAVVVDGQAVPVADPVAGSARWRTLVFVDGERLYAGGAAELRRDQAPDRYSDGLRSALDAGRSVVFGVGRAEPGDVLAGYLSTVRAEAERRCERPVDRLTLTVPPGCRYRDTMLDVAARLGFPDAELVTDAVAAVDGSEFAEGDLVLVCDLGATWTVSLVQVGVRTMGHEVSGERQDVDRLLLAQLGAPDENFVRGLRMRLYEQNLDEVVEPPFRLTRVMLDRCAEPALRWLIASCRAVVARAGVALPEVAGVLLVGGGVLPQTAYWLREGLGRPVLQPSEPEFAVIRGAARWAAGVSARRVRAEPAAWRLEPLTWDVPVTTEGSAARLLRWLVAEGQPYARGAPLAQVRTADDRVFDLTAARAGVLMEHRVTAGTPVRVGDVAALTRASDTTGDGLERRHHMAANGDWILTPDRRLLVECDGDGVRVRTIGEAAVVHELRLPQPGQGNVFFAPSGAMAYVAWDRAGTFNVWDVSAGRLMCTFSESGPPVSVLVNETDWRLLAESGDGMQVGRYRRPVANVWDLGTGARIERLVGDDWRRRRPGYTGRTRGDGFAAETTSPDGRLRASTLQTTASSAAIVVREVRTDREVFRADGVATQVRAAFSADGQHLLANWRQTGTSWADIWQL</sequence>
<name>A0A8J4E802_9ACTN</name>
<dbReference type="InterPro" id="IPR015943">
    <property type="entry name" value="WD40/YVTN_repeat-like_dom_sf"/>
</dbReference>
<dbReference type="SUPFAM" id="SSF50969">
    <property type="entry name" value="YVTN repeat-like/Quinoprotein amine dehydrogenase"/>
    <property type="match status" value="1"/>
</dbReference>
<evidence type="ECO:0000313" key="2">
    <source>
        <dbReference type="Proteomes" id="UP000612585"/>
    </source>
</evidence>
<protein>
    <recommendedName>
        <fullName evidence="3">Molecular chaperone DnaK (HSP70)</fullName>
    </recommendedName>
</protein>
<dbReference type="Proteomes" id="UP000612585">
    <property type="component" value="Unassembled WGS sequence"/>
</dbReference>
<dbReference type="Gene3D" id="2.40.50.100">
    <property type="match status" value="1"/>
</dbReference>
<keyword evidence="2" id="KW-1185">Reference proteome</keyword>
<gene>
    <name evidence="1" type="ORF">Vau01_098230</name>
</gene>
<evidence type="ECO:0008006" key="3">
    <source>
        <dbReference type="Google" id="ProtNLM"/>
    </source>
</evidence>
<dbReference type="EMBL" id="BOPG01000077">
    <property type="protein sequence ID" value="GIJ62307.1"/>
    <property type="molecule type" value="Genomic_DNA"/>
</dbReference>
<reference evidence="1" key="1">
    <citation type="submission" date="2021-01" db="EMBL/GenBank/DDBJ databases">
        <title>Whole genome shotgun sequence of Virgisporangium aurantiacum NBRC 16421.</title>
        <authorList>
            <person name="Komaki H."/>
            <person name="Tamura T."/>
        </authorList>
    </citation>
    <scope>NUCLEOTIDE SEQUENCE</scope>
    <source>
        <strain evidence="1">NBRC 16421</strain>
    </source>
</reference>
<dbReference type="InterPro" id="IPR043129">
    <property type="entry name" value="ATPase_NBD"/>
</dbReference>
<comment type="caution">
    <text evidence="1">The sequence shown here is derived from an EMBL/GenBank/DDBJ whole genome shotgun (WGS) entry which is preliminary data.</text>
</comment>
<dbReference type="Gene3D" id="2.130.10.10">
    <property type="entry name" value="YVTN repeat-like/Quinoprotein amine dehydrogenase"/>
    <property type="match status" value="1"/>
</dbReference>
<dbReference type="SUPFAM" id="SSF51230">
    <property type="entry name" value="Single hybrid motif"/>
    <property type="match status" value="1"/>
</dbReference>
<dbReference type="Gene3D" id="3.90.640.10">
    <property type="entry name" value="Actin, Chain A, domain 4"/>
    <property type="match status" value="1"/>
</dbReference>
<dbReference type="InterPro" id="IPR011053">
    <property type="entry name" value="Single_hybrid_motif"/>
</dbReference>
<accession>A0A8J4E802</accession>